<dbReference type="Gene3D" id="3.40.630.30">
    <property type="match status" value="1"/>
</dbReference>
<gene>
    <name evidence="2" type="ORF">GCM10009431_11620</name>
</gene>
<organism evidence="2 3">
    <name type="scientific">Gaetbulibacter jejuensis</name>
    <dbReference type="NCBI Taxonomy" id="584607"/>
    <lineage>
        <taxon>Bacteria</taxon>
        <taxon>Pseudomonadati</taxon>
        <taxon>Bacteroidota</taxon>
        <taxon>Flavobacteriia</taxon>
        <taxon>Flavobacteriales</taxon>
        <taxon>Flavobacteriaceae</taxon>
        <taxon>Gaetbulibacter</taxon>
    </lineage>
</organism>
<dbReference type="CDD" id="cd04301">
    <property type="entry name" value="NAT_SF"/>
    <property type="match status" value="1"/>
</dbReference>
<dbReference type="InterPro" id="IPR016181">
    <property type="entry name" value="Acyl_CoA_acyltransferase"/>
</dbReference>
<dbReference type="InterPro" id="IPR000182">
    <property type="entry name" value="GNAT_dom"/>
</dbReference>
<feature type="domain" description="N-acetyltransferase" evidence="1">
    <location>
        <begin position="3"/>
        <end position="155"/>
    </location>
</feature>
<keyword evidence="3" id="KW-1185">Reference proteome</keyword>
<dbReference type="SUPFAM" id="SSF55729">
    <property type="entry name" value="Acyl-CoA N-acyltransferases (Nat)"/>
    <property type="match status" value="1"/>
</dbReference>
<dbReference type="Pfam" id="PF13673">
    <property type="entry name" value="Acetyltransf_10"/>
    <property type="match status" value="1"/>
</dbReference>
<dbReference type="RefSeq" id="WP_343796553.1">
    <property type="nucleotide sequence ID" value="NZ_BAAAGF010000001.1"/>
</dbReference>
<name>A0ABN1JJ83_9FLAO</name>
<dbReference type="PANTHER" id="PTHR43451">
    <property type="entry name" value="ACETYLTRANSFERASE (GNAT) FAMILY PROTEIN"/>
    <property type="match status" value="1"/>
</dbReference>
<comment type="caution">
    <text evidence="2">The sequence shown here is derived from an EMBL/GenBank/DDBJ whole genome shotgun (WGS) entry which is preliminary data.</text>
</comment>
<evidence type="ECO:0000313" key="3">
    <source>
        <dbReference type="Proteomes" id="UP001500736"/>
    </source>
</evidence>
<accession>A0ABN1JJ83</accession>
<sequence length="155" mass="18256">MELKIRQATLEDIPEITSVFRDTIRAINSKDYSEKQIQVWASGANDLDKWEDRIKNNYFIVAENENRIVGFAYLKNGNYFDGLFVHKDYQRQGIAIKLMRIIESKVITNGYEIIKSDVSITALPFFEDQYYSVEKKQKKSFKGLVFENYIVYKEL</sequence>
<evidence type="ECO:0000313" key="2">
    <source>
        <dbReference type="EMBL" id="GAA0740948.1"/>
    </source>
</evidence>
<protein>
    <submittedName>
        <fullName evidence="2">GNAT family N-acetyltransferase</fullName>
    </submittedName>
</protein>
<proteinExistence type="predicted"/>
<dbReference type="InterPro" id="IPR052564">
    <property type="entry name" value="N-acetyltrans/Recomb-assoc"/>
</dbReference>
<dbReference type="PANTHER" id="PTHR43451:SF1">
    <property type="entry name" value="ACETYLTRANSFERASE"/>
    <property type="match status" value="1"/>
</dbReference>
<dbReference type="PROSITE" id="PS51186">
    <property type="entry name" value="GNAT"/>
    <property type="match status" value="1"/>
</dbReference>
<reference evidence="2 3" key="1">
    <citation type="journal article" date="2019" name="Int. J. Syst. Evol. Microbiol.">
        <title>The Global Catalogue of Microorganisms (GCM) 10K type strain sequencing project: providing services to taxonomists for standard genome sequencing and annotation.</title>
        <authorList>
            <consortium name="The Broad Institute Genomics Platform"/>
            <consortium name="The Broad Institute Genome Sequencing Center for Infectious Disease"/>
            <person name="Wu L."/>
            <person name="Ma J."/>
        </authorList>
    </citation>
    <scope>NUCLEOTIDE SEQUENCE [LARGE SCALE GENOMIC DNA]</scope>
    <source>
        <strain evidence="2 3">JCM 15976</strain>
    </source>
</reference>
<dbReference type="EMBL" id="BAAAGF010000001">
    <property type="protein sequence ID" value="GAA0740948.1"/>
    <property type="molecule type" value="Genomic_DNA"/>
</dbReference>
<dbReference type="Proteomes" id="UP001500736">
    <property type="component" value="Unassembled WGS sequence"/>
</dbReference>
<evidence type="ECO:0000259" key="1">
    <source>
        <dbReference type="PROSITE" id="PS51186"/>
    </source>
</evidence>